<sequence length="217" mass="24834">MKRSSFSLLAGTLFFLAFFATAPCHAIKAGDIVFQESRSSQSEAIKRATNSRYSHMGLILIRDNAFFVCEAVQPVKLTPLKEWAARGVQGHYVVKRLRNRDSLLTPTKLKRLEELGLEFLGRPYDILFEWSDDKIYCSELVWKIYNRALGLEIGKLRELRDFNLTDPIVMKLMKERYGNNIPLDEKVISPADMFDSDLLEDVPAESDETADRKGSHQ</sequence>
<accession>A0A2N1PK13</accession>
<feature type="chain" id="PRO_5014787394" description="Peptidoglycan peptidase" evidence="1">
    <location>
        <begin position="23"/>
        <end position="217"/>
    </location>
</feature>
<evidence type="ECO:0000313" key="3">
    <source>
        <dbReference type="Proteomes" id="UP000233256"/>
    </source>
</evidence>
<dbReference type="SUPFAM" id="SSF54001">
    <property type="entry name" value="Cysteine proteinases"/>
    <property type="match status" value="1"/>
</dbReference>
<dbReference type="InterPro" id="IPR024453">
    <property type="entry name" value="Peptidase_C92"/>
</dbReference>
<feature type="signal peptide" evidence="1">
    <location>
        <begin position="1"/>
        <end position="22"/>
    </location>
</feature>
<evidence type="ECO:0008006" key="4">
    <source>
        <dbReference type="Google" id="ProtNLM"/>
    </source>
</evidence>
<gene>
    <name evidence="2" type="ORF">CVV64_17680</name>
</gene>
<protein>
    <recommendedName>
        <fullName evidence="4">Peptidoglycan peptidase</fullName>
    </recommendedName>
</protein>
<keyword evidence="1" id="KW-0732">Signal</keyword>
<evidence type="ECO:0000313" key="2">
    <source>
        <dbReference type="EMBL" id="PKK88674.1"/>
    </source>
</evidence>
<dbReference type="Gene3D" id="3.90.1720.10">
    <property type="entry name" value="endopeptidase domain like (from Nostoc punctiforme)"/>
    <property type="match status" value="1"/>
</dbReference>
<dbReference type="Proteomes" id="UP000233256">
    <property type="component" value="Unassembled WGS sequence"/>
</dbReference>
<dbReference type="InterPro" id="IPR038765">
    <property type="entry name" value="Papain-like_cys_pep_sf"/>
</dbReference>
<name>A0A2N1PK13_9BACT</name>
<dbReference type="EMBL" id="PGXC01000037">
    <property type="protein sequence ID" value="PKK88674.1"/>
    <property type="molecule type" value="Genomic_DNA"/>
</dbReference>
<dbReference type="NCBIfam" id="NF007458">
    <property type="entry name" value="PRK10030.1"/>
    <property type="match status" value="1"/>
</dbReference>
<comment type="caution">
    <text evidence="2">The sequence shown here is derived from an EMBL/GenBank/DDBJ whole genome shotgun (WGS) entry which is preliminary data.</text>
</comment>
<organism evidence="2 3">
    <name type="scientific">Candidatus Wallbacteria bacterium HGW-Wallbacteria-1</name>
    <dbReference type="NCBI Taxonomy" id="2013854"/>
    <lineage>
        <taxon>Bacteria</taxon>
        <taxon>Candidatus Walliibacteriota</taxon>
    </lineage>
</organism>
<proteinExistence type="predicted"/>
<evidence type="ECO:0000256" key="1">
    <source>
        <dbReference type="SAM" id="SignalP"/>
    </source>
</evidence>
<reference evidence="2 3" key="1">
    <citation type="journal article" date="2017" name="ISME J.">
        <title>Potential for microbial H2 and metal transformations associated with novel bacteria and archaea in deep terrestrial subsurface sediments.</title>
        <authorList>
            <person name="Hernsdorf A.W."/>
            <person name="Amano Y."/>
            <person name="Miyakawa K."/>
            <person name="Ise K."/>
            <person name="Suzuki Y."/>
            <person name="Anantharaman K."/>
            <person name="Probst A."/>
            <person name="Burstein D."/>
            <person name="Thomas B.C."/>
            <person name="Banfield J.F."/>
        </authorList>
    </citation>
    <scope>NUCLEOTIDE SEQUENCE [LARGE SCALE GENOMIC DNA]</scope>
    <source>
        <strain evidence="2">HGW-Wallbacteria-1</strain>
    </source>
</reference>
<dbReference type="Pfam" id="PF05708">
    <property type="entry name" value="Peptidase_C92"/>
    <property type="match status" value="1"/>
</dbReference>
<dbReference type="AlphaFoldDB" id="A0A2N1PK13"/>